<dbReference type="Pfam" id="PF01551">
    <property type="entry name" value="Peptidase_M23"/>
    <property type="match status" value="1"/>
</dbReference>
<accession>A0A1M5XHZ5</accession>
<dbReference type="OrthoDB" id="9809488at2"/>
<gene>
    <name evidence="5" type="ORF">SAMN02745196_02269</name>
</gene>
<dbReference type="InterPro" id="IPR011055">
    <property type="entry name" value="Dup_hybrid_motif"/>
</dbReference>
<dbReference type="Gene3D" id="2.70.70.10">
    <property type="entry name" value="Glucose Permease (Domain IIA)"/>
    <property type="match status" value="1"/>
</dbReference>
<keyword evidence="5" id="KW-0378">Hydrolase</keyword>
<feature type="coiled-coil region" evidence="2">
    <location>
        <begin position="163"/>
        <end position="246"/>
    </location>
</feature>
<dbReference type="EMBL" id="FQXP01000008">
    <property type="protein sequence ID" value="SHH99431.1"/>
    <property type="molecule type" value="Genomic_DNA"/>
</dbReference>
<dbReference type="Pfam" id="PF24568">
    <property type="entry name" value="CC_PcsB"/>
    <property type="match status" value="1"/>
</dbReference>
<evidence type="ECO:0000259" key="3">
    <source>
        <dbReference type="Pfam" id="PF01551"/>
    </source>
</evidence>
<dbReference type="InterPro" id="IPR016047">
    <property type="entry name" value="M23ase_b-sheet_dom"/>
</dbReference>
<dbReference type="RefSeq" id="WP_072832126.1">
    <property type="nucleotide sequence ID" value="NZ_FQXP01000008.1"/>
</dbReference>
<organism evidence="5 6">
    <name type="scientific">Clostridium collagenovorans DSM 3089</name>
    <dbReference type="NCBI Taxonomy" id="1121306"/>
    <lineage>
        <taxon>Bacteria</taxon>
        <taxon>Bacillati</taxon>
        <taxon>Bacillota</taxon>
        <taxon>Clostridia</taxon>
        <taxon>Eubacteriales</taxon>
        <taxon>Clostridiaceae</taxon>
        <taxon>Clostridium</taxon>
    </lineage>
</organism>
<proteinExistence type="predicted"/>
<evidence type="ECO:0000313" key="5">
    <source>
        <dbReference type="EMBL" id="SHH99431.1"/>
    </source>
</evidence>
<dbReference type="GO" id="GO:0004222">
    <property type="term" value="F:metalloendopeptidase activity"/>
    <property type="evidence" value="ECO:0007669"/>
    <property type="project" value="TreeGrafter"/>
</dbReference>
<dbReference type="STRING" id="1121306.SAMN02745196_02269"/>
<evidence type="ECO:0000256" key="1">
    <source>
        <dbReference type="ARBA" id="ARBA00022729"/>
    </source>
</evidence>
<keyword evidence="6" id="KW-1185">Reference proteome</keyword>
<dbReference type="PANTHER" id="PTHR21666">
    <property type="entry name" value="PEPTIDASE-RELATED"/>
    <property type="match status" value="1"/>
</dbReference>
<reference evidence="5 6" key="1">
    <citation type="submission" date="2016-11" db="EMBL/GenBank/DDBJ databases">
        <authorList>
            <person name="Jaros S."/>
            <person name="Januszkiewicz K."/>
            <person name="Wedrychowicz H."/>
        </authorList>
    </citation>
    <scope>NUCLEOTIDE SEQUENCE [LARGE SCALE GENOMIC DNA]</scope>
    <source>
        <strain evidence="5 6">DSM 3089</strain>
    </source>
</reference>
<dbReference type="PANTHER" id="PTHR21666:SF291">
    <property type="entry name" value="STAGE II SPORULATION PROTEIN Q"/>
    <property type="match status" value="1"/>
</dbReference>
<dbReference type="CDD" id="cd12797">
    <property type="entry name" value="M23_peptidase"/>
    <property type="match status" value="1"/>
</dbReference>
<evidence type="ECO:0000256" key="2">
    <source>
        <dbReference type="SAM" id="Coils"/>
    </source>
</evidence>
<feature type="domain" description="M23ase beta-sheet core" evidence="3">
    <location>
        <begin position="288"/>
        <end position="382"/>
    </location>
</feature>
<dbReference type="Gene3D" id="6.10.250.3150">
    <property type="match status" value="1"/>
</dbReference>
<dbReference type="InterPro" id="IPR057309">
    <property type="entry name" value="PcsB_CC"/>
</dbReference>
<dbReference type="Proteomes" id="UP000184526">
    <property type="component" value="Unassembled WGS sequence"/>
</dbReference>
<protein>
    <submittedName>
        <fullName evidence="5">Murein DD-endopeptidase MepM and murein hydrolase activator NlpD, contain LysM domain</fullName>
    </submittedName>
</protein>
<feature type="coiled-coil region" evidence="2">
    <location>
        <begin position="33"/>
        <end position="109"/>
    </location>
</feature>
<evidence type="ECO:0000259" key="4">
    <source>
        <dbReference type="Pfam" id="PF24568"/>
    </source>
</evidence>
<feature type="domain" description="Peptidoglycan hydrolase PcsB coiled-coil" evidence="4">
    <location>
        <begin position="104"/>
        <end position="176"/>
    </location>
</feature>
<dbReference type="InterPro" id="IPR050570">
    <property type="entry name" value="Cell_wall_metabolism_enzyme"/>
</dbReference>
<keyword evidence="2" id="KW-0175">Coiled coil</keyword>
<sequence length="387" mass="43081">MKKRIIVIIASAILVNTFTMTGINIVEAEPSTKSEINEKIKEEKNKINNAEQKISEKEEERKKIEKEAAEVDKQVEEVKSKIKGIENNINDLQRDNDSISKEVEEVKNKIDENYEIIRKIVKIQYEQQAGGYLNLLLEAKDFANFLRRLEVVSSMIKNNNKVIEETKVLEVSLEEKQNKLKEQIVSLEAKKSEVKVEEEKLEALVENKNIEIAKLVEAQQSISEEIRLTEDQIKTLEKKSAEIDKQLEASTGGGVYEGGMMAWPVPGYTTITSYFGGRVDPITGKESFHKAIDIAAPAGAAVVAANDGVVIMSMYEVSYGNVVAIDHGGGIVTLYAHNTERVVSVGDRVTRGQKIATVGSTGYSTGNHSHFEVKKNGQVVDPLLYLK</sequence>
<keyword evidence="1" id="KW-0732">Signal</keyword>
<dbReference type="AlphaFoldDB" id="A0A1M5XHZ5"/>
<name>A0A1M5XHZ5_9CLOT</name>
<dbReference type="SUPFAM" id="SSF51261">
    <property type="entry name" value="Duplicated hybrid motif"/>
    <property type="match status" value="1"/>
</dbReference>
<evidence type="ECO:0000313" key="6">
    <source>
        <dbReference type="Proteomes" id="UP000184526"/>
    </source>
</evidence>